<gene>
    <name evidence="2" type="ORF">C8F04DRAFT_1078362</name>
</gene>
<accession>A0AAD6XBN9</accession>
<dbReference type="Pfam" id="PF01814">
    <property type="entry name" value="Hemerythrin"/>
    <property type="match status" value="1"/>
</dbReference>
<dbReference type="AlphaFoldDB" id="A0AAD6XBN9"/>
<keyword evidence="3" id="KW-1185">Reference proteome</keyword>
<dbReference type="CDD" id="cd12108">
    <property type="entry name" value="Hr-like"/>
    <property type="match status" value="1"/>
</dbReference>
<evidence type="ECO:0000313" key="3">
    <source>
        <dbReference type="Proteomes" id="UP001218188"/>
    </source>
</evidence>
<protein>
    <submittedName>
        <fullName evidence="2">Hemerythrin HHE cation binding domain-containing protein</fullName>
    </submittedName>
</protein>
<reference evidence="2" key="1">
    <citation type="submission" date="2023-03" db="EMBL/GenBank/DDBJ databases">
        <title>Massive genome expansion in bonnet fungi (Mycena s.s.) driven by repeated elements and novel gene families across ecological guilds.</title>
        <authorList>
            <consortium name="Lawrence Berkeley National Laboratory"/>
            <person name="Harder C.B."/>
            <person name="Miyauchi S."/>
            <person name="Viragh M."/>
            <person name="Kuo A."/>
            <person name="Thoen E."/>
            <person name="Andreopoulos B."/>
            <person name="Lu D."/>
            <person name="Skrede I."/>
            <person name="Drula E."/>
            <person name="Henrissat B."/>
            <person name="Morin E."/>
            <person name="Kohler A."/>
            <person name="Barry K."/>
            <person name="LaButti K."/>
            <person name="Morin E."/>
            <person name="Salamov A."/>
            <person name="Lipzen A."/>
            <person name="Mereny Z."/>
            <person name="Hegedus B."/>
            <person name="Baldrian P."/>
            <person name="Stursova M."/>
            <person name="Weitz H."/>
            <person name="Taylor A."/>
            <person name="Grigoriev I.V."/>
            <person name="Nagy L.G."/>
            <person name="Martin F."/>
            <person name="Kauserud H."/>
        </authorList>
    </citation>
    <scope>NUCLEOTIDE SEQUENCE</scope>
    <source>
        <strain evidence="2">CBHHK200</strain>
    </source>
</reference>
<sequence>MTDSQNIEERQWGRFSKDMAGAHAYFKQEFNAIYELADGSFAKRGLSLSLYLQTAQRLTSHLTMHHTIEERQIFPILAQRMPEFSTETNDAHIDSHKAIHEGLEEMTTLVNKFKKEPSTYSPDQMRTCLDGFRAVLFDHLDAEVHDLRAENLKKYWKLEELKEEFKDYL</sequence>
<dbReference type="InterPro" id="IPR053206">
    <property type="entry name" value="Dimeric_xanthone_biosynth"/>
</dbReference>
<dbReference type="Gene3D" id="1.20.120.520">
    <property type="entry name" value="nmb1532 protein domain like"/>
    <property type="match status" value="1"/>
</dbReference>
<proteinExistence type="predicted"/>
<dbReference type="PANTHER" id="PTHR38048:SF1">
    <property type="entry name" value="HEMERYTHRIN-LIKE DOMAIN-CONTAINING PROTEIN"/>
    <property type="match status" value="1"/>
</dbReference>
<comment type="caution">
    <text evidence="2">The sequence shown here is derived from an EMBL/GenBank/DDBJ whole genome shotgun (WGS) entry which is preliminary data.</text>
</comment>
<evidence type="ECO:0000313" key="2">
    <source>
        <dbReference type="EMBL" id="KAJ7042111.1"/>
    </source>
</evidence>
<evidence type="ECO:0000259" key="1">
    <source>
        <dbReference type="Pfam" id="PF01814"/>
    </source>
</evidence>
<dbReference type="InterPro" id="IPR012312">
    <property type="entry name" value="Hemerythrin-like"/>
</dbReference>
<name>A0AAD6XBN9_9AGAR</name>
<feature type="domain" description="Hemerythrin-like" evidence="1">
    <location>
        <begin position="18"/>
        <end position="143"/>
    </location>
</feature>
<dbReference type="EMBL" id="JARJCM010000014">
    <property type="protein sequence ID" value="KAJ7042111.1"/>
    <property type="molecule type" value="Genomic_DNA"/>
</dbReference>
<organism evidence="2 3">
    <name type="scientific">Mycena alexandri</name>
    <dbReference type="NCBI Taxonomy" id="1745969"/>
    <lineage>
        <taxon>Eukaryota</taxon>
        <taxon>Fungi</taxon>
        <taxon>Dikarya</taxon>
        <taxon>Basidiomycota</taxon>
        <taxon>Agaricomycotina</taxon>
        <taxon>Agaricomycetes</taxon>
        <taxon>Agaricomycetidae</taxon>
        <taxon>Agaricales</taxon>
        <taxon>Marasmiineae</taxon>
        <taxon>Mycenaceae</taxon>
        <taxon>Mycena</taxon>
    </lineage>
</organism>
<dbReference type="Proteomes" id="UP001218188">
    <property type="component" value="Unassembled WGS sequence"/>
</dbReference>
<dbReference type="PANTHER" id="PTHR38048">
    <property type="entry name" value="EXPRESSED PROTEIN"/>
    <property type="match status" value="1"/>
</dbReference>